<feature type="compositionally biased region" description="Low complexity" evidence="1">
    <location>
        <begin position="156"/>
        <end position="175"/>
    </location>
</feature>
<dbReference type="Proteomes" id="UP000007431">
    <property type="component" value="Unassembled WGS sequence"/>
</dbReference>
<sequence length="618" mass="66635">MDSPPRRAPAFSIDEFGQLVSSALESQEHFKPTLDFAFMEPRYSESRFSLDTLDSDPTDVFASSNTRPEAPRKLFRSLRALVTGKRATEPPYRSPVVVSRDVDPFTQSTHSSAFVPYGVPYHDGLEDYPPPSPTLFARSCASPDSFEELDRRASVHSDSSACATSSLSTAGSSSACTDRSAPPLSPLFFAPSDPDATRRAYSDLGHGTEERAAEFDADPFAKDTVQIMPRTPPRRVARHPRSEPPPRLLPKRTPPPMSSPPACPLPGMPHGGCGDWTLSLPLPAPAPLEEVHARADVNAALNRDLTCSRWFPSPPPSPSPPARRRGALRPSTSSGALETSTPSRLRGSSSALSLPPPIMRRPSRASSTTSSKKRVAFAVEVITPVQELKAPTWEPSSPPESIRTDPVVDDDDDDVPLQQLVQALEGVAVRRSAEIASMLDSAQMTAVKAPSVTRLTDEDSARRPDSPFPLLQPKRSKPEVSSPSSSTPTPPSSGSKLTRSKPPHTHRSPNAKVASYPHLAAKCRIPSALHLATVTSIRTLPIWPTLIPHRHPLTSPATLESRTSHAQGRRPAYAAHASDTAPDKARREETDNTGIAVDGSEYACVDELGVVPYGAVQL</sequence>
<evidence type="ECO:0000313" key="3">
    <source>
        <dbReference type="Proteomes" id="UP000007431"/>
    </source>
</evidence>
<feature type="region of interest" description="Disordered" evidence="1">
    <location>
        <begin position="554"/>
        <end position="589"/>
    </location>
</feature>
<dbReference type="InParanoid" id="D8QKH3"/>
<feature type="compositionally biased region" description="Basic and acidic residues" evidence="1">
    <location>
        <begin position="195"/>
        <end position="214"/>
    </location>
</feature>
<dbReference type="AlphaFoldDB" id="D8QKH3"/>
<dbReference type="OMA" id="CRPEIIN"/>
<feature type="compositionally biased region" description="Low complexity" evidence="1">
    <location>
        <begin position="479"/>
        <end position="497"/>
    </location>
</feature>
<dbReference type="HOGENOM" id="CLU_442232_0_0_1"/>
<feature type="region of interest" description="Disordered" evidence="1">
    <location>
        <begin position="387"/>
        <end position="413"/>
    </location>
</feature>
<accession>D8QKH3</accession>
<protein>
    <submittedName>
        <fullName evidence="2">Uncharacterized protein</fullName>
    </submittedName>
</protein>
<keyword evidence="3" id="KW-1185">Reference proteome</keyword>
<reference evidence="2 3" key="1">
    <citation type="journal article" date="2010" name="Nat. Biotechnol.">
        <title>Genome sequence of the model mushroom Schizophyllum commune.</title>
        <authorList>
            <person name="Ohm R.A."/>
            <person name="de Jong J.F."/>
            <person name="Lugones L.G."/>
            <person name="Aerts A."/>
            <person name="Kothe E."/>
            <person name="Stajich J.E."/>
            <person name="de Vries R.P."/>
            <person name="Record E."/>
            <person name="Levasseur A."/>
            <person name="Baker S.E."/>
            <person name="Bartholomew K.A."/>
            <person name="Coutinho P.M."/>
            <person name="Erdmann S."/>
            <person name="Fowler T.J."/>
            <person name="Gathman A.C."/>
            <person name="Lombard V."/>
            <person name="Henrissat B."/>
            <person name="Knabe N."/>
            <person name="Kuees U."/>
            <person name="Lilly W.W."/>
            <person name="Lindquist E."/>
            <person name="Lucas S."/>
            <person name="Magnuson J.K."/>
            <person name="Piumi F."/>
            <person name="Raudaskoski M."/>
            <person name="Salamov A."/>
            <person name="Schmutz J."/>
            <person name="Schwarze F.W.M.R."/>
            <person name="vanKuyk P.A."/>
            <person name="Horton J.S."/>
            <person name="Grigoriev I.V."/>
            <person name="Woesten H.A.B."/>
        </authorList>
    </citation>
    <scope>NUCLEOTIDE SEQUENCE [LARGE SCALE GENOMIC DNA]</scope>
    <source>
        <strain evidence="3">H4-8 / FGSC 9210</strain>
    </source>
</reference>
<dbReference type="EMBL" id="GL377316">
    <property type="protein sequence ID" value="EFI91600.1"/>
    <property type="molecule type" value="Genomic_DNA"/>
</dbReference>
<feature type="compositionally biased region" description="Polar residues" evidence="1">
    <location>
        <begin position="332"/>
        <end position="341"/>
    </location>
</feature>
<feature type="compositionally biased region" description="Pro residues" evidence="1">
    <location>
        <begin position="312"/>
        <end position="321"/>
    </location>
</feature>
<feature type="compositionally biased region" description="Basic and acidic residues" evidence="1">
    <location>
        <begin position="455"/>
        <end position="465"/>
    </location>
</feature>
<dbReference type="KEGG" id="scm:SCHCO_02753796"/>
<proteinExistence type="predicted"/>
<dbReference type="OrthoDB" id="10367007at2759"/>
<feature type="compositionally biased region" description="Pro residues" evidence="1">
    <location>
        <begin position="243"/>
        <end position="267"/>
    </location>
</feature>
<evidence type="ECO:0000313" key="2">
    <source>
        <dbReference type="EMBL" id="EFI91600.1"/>
    </source>
</evidence>
<organism evidence="3">
    <name type="scientific">Schizophyllum commune (strain H4-8 / FGSC 9210)</name>
    <name type="common">Split gill fungus</name>
    <dbReference type="NCBI Taxonomy" id="578458"/>
    <lineage>
        <taxon>Eukaryota</taxon>
        <taxon>Fungi</taxon>
        <taxon>Dikarya</taxon>
        <taxon>Basidiomycota</taxon>
        <taxon>Agaricomycotina</taxon>
        <taxon>Agaricomycetes</taxon>
        <taxon>Agaricomycetidae</taxon>
        <taxon>Agaricales</taxon>
        <taxon>Schizophyllaceae</taxon>
        <taxon>Schizophyllum</taxon>
    </lineage>
</organism>
<dbReference type="GeneID" id="9593220"/>
<evidence type="ECO:0000256" key="1">
    <source>
        <dbReference type="SAM" id="MobiDB-lite"/>
    </source>
</evidence>
<name>D8QKH3_SCHCM</name>
<dbReference type="VEuPathDB" id="FungiDB:SCHCODRAFT_02753796"/>
<feature type="compositionally biased region" description="Low complexity" evidence="1">
    <location>
        <begin position="342"/>
        <end position="353"/>
    </location>
</feature>
<feature type="region of interest" description="Disordered" evidence="1">
    <location>
        <begin position="444"/>
        <end position="512"/>
    </location>
</feature>
<feature type="compositionally biased region" description="Basic residues" evidence="1">
    <location>
        <begin position="498"/>
        <end position="509"/>
    </location>
</feature>
<feature type="region of interest" description="Disordered" evidence="1">
    <location>
        <begin position="306"/>
        <end position="375"/>
    </location>
</feature>
<feature type="compositionally biased region" description="Polar residues" evidence="1">
    <location>
        <begin position="555"/>
        <end position="566"/>
    </location>
</feature>
<dbReference type="RefSeq" id="XP_003026503.1">
    <property type="nucleotide sequence ID" value="XM_003026457.1"/>
</dbReference>
<feature type="region of interest" description="Disordered" evidence="1">
    <location>
        <begin position="147"/>
        <end position="274"/>
    </location>
</feature>
<gene>
    <name evidence="2" type="ORF">SCHCODRAFT_238510</name>
</gene>